<dbReference type="Gene3D" id="3.40.630.30">
    <property type="match status" value="1"/>
</dbReference>
<dbReference type="RefSeq" id="WP_110199880.1">
    <property type="nucleotide sequence ID" value="NZ_QICH01000001.1"/>
</dbReference>
<name>A0A318DB19_9GAMM</name>
<keyword evidence="3" id="KW-1185">Reference proteome</keyword>
<dbReference type="EMBL" id="QICH01000001">
    <property type="protein sequence ID" value="PXF64147.1"/>
    <property type="molecule type" value="Genomic_DNA"/>
</dbReference>
<dbReference type="Proteomes" id="UP000247689">
    <property type="component" value="Unassembled WGS sequence"/>
</dbReference>
<dbReference type="SUPFAM" id="SSF55729">
    <property type="entry name" value="Acyl-CoA N-acyltransferases (Nat)"/>
    <property type="match status" value="1"/>
</dbReference>
<dbReference type="PANTHER" id="PTHR43792">
    <property type="entry name" value="GNAT FAMILY, PUTATIVE (AFU_ORTHOLOGUE AFUA_3G00765)-RELATED-RELATED"/>
    <property type="match status" value="1"/>
</dbReference>
<comment type="caution">
    <text evidence="2">The sequence shown here is derived from an EMBL/GenBank/DDBJ whole genome shotgun (WGS) entry which is preliminary data.</text>
</comment>
<sequence>MIITQTERLTIRYIEDKDASFLLDLYNQPAFLENIGDRGVHDLGSAQEFIKSIRQRYEKFGFWLYLLEETSTGQPVGVNGLLQRDFLDSPDIGFGIDQKHWRKGYAYESSQAIIKHARELSHEKLLAITSPKNANSINLLLKLGFDFSKCDDLEGRGELVNLYEIKLLQ</sequence>
<dbReference type="InterPro" id="IPR016181">
    <property type="entry name" value="Acyl_CoA_acyltransferase"/>
</dbReference>
<evidence type="ECO:0000259" key="1">
    <source>
        <dbReference type="PROSITE" id="PS51186"/>
    </source>
</evidence>
<keyword evidence="2" id="KW-0808">Transferase</keyword>
<feature type="domain" description="N-acetyltransferase" evidence="1">
    <location>
        <begin position="9"/>
        <end position="169"/>
    </location>
</feature>
<dbReference type="InterPro" id="IPR000182">
    <property type="entry name" value="GNAT_dom"/>
</dbReference>
<dbReference type="PROSITE" id="PS51186">
    <property type="entry name" value="GNAT"/>
    <property type="match status" value="1"/>
</dbReference>
<evidence type="ECO:0000313" key="3">
    <source>
        <dbReference type="Proteomes" id="UP000247689"/>
    </source>
</evidence>
<evidence type="ECO:0000313" key="2">
    <source>
        <dbReference type="EMBL" id="PXF64147.1"/>
    </source>
</evidence>
<dbReference type="PANTHER" id="PTHR43792:SF1">
    <property type="entry name" value="N-ACETYLTRANSFERASE DOMAIN-CONTAINING PROTEIN"/>
    <property type="match status" value="1"/>
</dbReference>
<dbReference type="Pfam" id="PF13302">
    <property type="entry name" value="Acetyltransf_3"/>
    <property type="match status" value="1"/>
</dbReference>
<organism evidence="2 3">
    <name type="scientific">Kangiella spongicola</name>
    <dbReference type="NCBI Taxonomy" id="796379"/>
    <lineage>
        <taxon>Bacteria</taxon>
        <taxon>Pseudomonadati</taxon>
        <taxon>Pseudomonadota</taxon>
        <taxon>Gammaproteobacteria</taxon>
        <taxon>Kangiellales</taxon>
        <taxon>Kangiellaceae</taxon>
        <taxon>Kangiella</taxon>
    </lineage>
</organism>
<dbReference type="OrthoDB" id="9798081at2"/>
<dbReference type="InterPro" id="IPR051531">
    <property type="entry name" value="N-acetyltransferase"/>
</dbReference>
<accession>A0A318DB19</accession>
<proteinExistence type="predicted"/>
<dbReference type="GO" id="GO:0016747">
    <property type="term" value="F:acyltransferase activity, transferring groups other than amino-acyl groups"/>
    <property type="evidence" value="ECO:0007669"/>
    <property type="project" value="InterPro"/>
</dbReference>
<gene>
    <name evidence="2" type="ORF">DL796_03130</name>
</gene>
<protein>
    <submittedName>
        <fullName evidence="2">N-acetyltransferase</fullName>
    </submittedName>
</protein>
<dbReference type="AlphaFoldDB" id="A0A318DB19"/>
<reference evidence="2 3" key="1">
    <citation type="submission" date="2018-05" db="EMBL/GenBank/DDBJ databases">
        <title>Kangiella spongicola genome sequence.</title>
        <authorList>
            <person name="Maclea K.S."/>
            <person name="Goen A.E."/>
            <person name="Kelley C."/>
            <person name="Underriner A."/>
            <person name="Silverwood T."/>
            <person name="Trachtenberg A.M."/>
        </authorList>
    </citation>
    <scope>NUCLEOTIDE SEQUENCE [LARGE SCALE GENOMIC DNA]</scope>
    <source>
        <strain evidence="2 3">ATCC BAA-2076</strain>
    </source>
</reference>